<dbReference type="SUPFAM" id="SSF53098">
    <property type="entry name" value="Ribonuclease H-like"/>
    <property type="match status" value="1"/>
</dbReference>
<comment type="caution">
    <text evidence="4">The sequence shown here is derived from an EMBL/GenBank/DDBJ whole genome shotgun (WGS) entry which is preliminary data.</text>
</comment>
<dbReference type="Gene3D" id="3.30.420.10">
    <property type="entry name" value="Ribonuclease H-like superfamily/Ribonuclease H"/>
    <property type="match status" value="1"/>
</dbReference>
<dbReference type="EC" id="3.1.13.-" evidence="1"/>
<dbReference type="EMBL" id="JASNUQ010000008">
    <property type="protein sequence ID" value="MDK4290375.1"/>
    <property type="molecule type" value="Genomic_DNA"/>
</dbReference>
<evidence type="ECO:0000313" key="6">
    <source>
        <dbReference type="Proteomes" id="UP001239759"/>
    </source>
</evidence>
<dbReference type="GeneID" id="42782207"/>
<comment type="cofactor">
    <cofactor evidence="1">
        <name>Mg(2+)</name>
        <dbReference type="ChEBI" id="CHEBI:18420"/>
    </cofactor>
    <text evidence="1">Binds 1 Mg(2+) ion per subunit.</text>
</comment>
<keyword evidence="1" id="KW-0269">Exonuclease</keyword>
<organism evidence="4 5">
    <name type="scientific">Corynebacterium pseudodiphtheriticum</name>
    <dbReference type="NCBI Taxonomy" id="37637"/>
    <lineage>
        <taxon>Bacteria</taxon>
        <taxon>Bacillati</taxon>
        <taxon>Actinomycetota</taxon>
        <taxon>Actinomycetes</taxon>
        <taxon>Mycobacteriales</taxon>
        <taxon>Corynebacteriaceae</taxon>
        <taxon>Corynebacterium</taxon>
    </lineage>
</organism>
<dbReference type="AlphaFoldDB" id="A0AAP4F5M2"/>
<dbReference type="HAMAP" id="MF_00977">
    <property type="entry name" value="3_5_Exoribonuc_actinobact"/>
    <property type="match status" value="1"/>
</dbReference>
<dbReference type="InterPro" id="IPR033390">
    <property type="entry name" value="Rv2179c-like"/>
</dbReference>
<keyword evidence="1" id="KW-0460">Magnesium</keyword>
<dbReference type="InterPro" id="IPR012337">
    <property type="entry name" value="RNaseH-like_sf"/>
</dbReference>
<comment type="subunit">
    <text evidence="1">Homodimer.</text>
</comment>
<sequence>MRYFYDTEFIEDGTTIQLVSIGIVSERGEEYYAVSTDFEPQRANSWVRKNVLSKLPPRNASVWKTNSQIRREVLQFLTAEGRPDLWAWVGAYDHVVLVQLWGDMSGLPQAIPRFTHELKQLWEMVGRPKLPDVPKGNHDALVDARHNLEKFKVCQKLARLDRDNRGQRMLS</sequence>
<evidence type="ECO:0000313" key="5">
    <source>
        <dbReference type="Proteomes" id="UP001224412"/>
    </source>
</evidence>
<accession>A0AAP4F5M2</accession>
<dbReference type="EMBL" id="JASNVH010000010">
    <property type="protein sequence ID" value="MDK4307289.1"/>
    <property type="molecule type" value="Genomic_DNA"/>
</dbReference>
<evidence type="ECO:0000313" key="4">
    <source>
        <dbReference type="EMBL" id="MDK4307289.1"/>
    </source>
</evidence>
<dbReference type="GO" id="GO:0004532">
    <property type="term" value="F:RNA exonuclease activity"/>
    <property type="evidence" value="ECO:0007669"/>
    <property type="project" value="UniProtKB-UniRule"/>
</dbReference>
<dbReference type="NCBIfam" id="NF033638">
    <property type="entry name" value="RNase_AS"/>
    <property type="match status" value="1"/>
</dbReference>
<evidence type="ECO:0000256" key="1">
    <source>
        <dbReference type="HAMAP-Rule" id="MF_00977"/>
    </source>
</evidence>
<comment type="function">
    <text evidence="1">Exonuclease that cleaves single-stranded 3' overhangs of double-stranded RNA.</text>
</comment>
<protein>
    <recommendedName>
        <fullName evidence="1">3'-5' exoribonuclease</fullName>
        <ecNumber evidence="1">3.1.13.-</ecNumber>
    </recommendedName>
</protein>
<dbReference type="GO" id="GO:0003676">
    <property type="term" value="F:nucleic acid binding"/>
    <property type="evidence" value="ECO:0007669"/>
    <property type="project" value="InterPro"/>
</dbReference>
<keyword evidence="6" id="KW-1185">Reference proteome</keyword>
<dbReference type="InterPro" id="IPR030853">
    <property type="entry name" value="3_5_Exoribonuc_actinobac"/>
</dbReference>
<dbReference type="InterPro" id="IPR036397">
    <property type="entry name" value="RNaseH_sf"/>
</dbReference>
<dbReference type="Proteomes" id="UP001239759">
    <property type="component" value="Unassembled WGS sequence"/>
</dbReference>
<proteinExistence type="inferred from homology"/>
<reference evidence="4 6" key="1">
    <citation type="submission" date="2023-05" db="EMBL/GenBank/DDBJ databases">
        <title>Metabolic capabilities are highly conserved among human nasal-associated Corynebacterium species in pangenomic analyses.</title>
        <authorList>
            <person name="Tran T.H."/>
            <person name="Roberts A.Q."/>
            <person name="Escapa I.F."/>
            <person name="Gao W."/>
            <person name="Conlan S."/>
            <person name="Kong H."/>
            <person name="Segre J.A."/>
            <person name="Kelly M.S."/>
            <person name="Lemon K.P."/>
        </authorList>
    </citation>
    <scope>NUCLEOTIDE SEQUENCE</scope>
    <source>
        <strain evidence="4">KPL2773</strain>
        <strain evidence="3 6">KPL3772</strain>
    </source>
</reference>
<keyword evidence="1" id="KW-0378">Hydrolase</keyword>
<feature type="domain" description="3'-5' exoribonuclease Rv2179c-like" evidence="2">
    <location>
        <begin position="2"/>
        <end position="153"/>
    </location>
</feature>
<dbReference type="RefSeq" id="WP_021353822.1">
    <property type="nucleotide sequence ID" value="NZ_CP051667.1"/>
</dbReference>
<keyword evidence="1" id="KW-0540">Nuclease</keyword>
<feature type="region of interest" description="RNA binding" evidence="1">
    <location>
        <begin position="6"/>
        <end position="9"/>
    </location>
</feature>
<gene>
    <name evidence="3" type="ORF">QPX23_06500</name>
    <name evidence="4" type="ORF">QPX42_07020</name>
</gene>
<evidence type="ECO:0000313" key="3">
    <source>
        <dbReference type="EMBL" id="MDK4290375.1"/>
    </source>
</evidence>
<dbReference type="GO" id="GO:0000287">
    <property type="term" value="F:magnesium ion binding"/>
    <property type="evidence" value="ECO:0007669"/>
    <property type="project" value="UniProtKB-UniRule"/>
</dbReference>
<name>A0AAP4F5M2_9CORY</name>
<dbReference type="GO" id="GO:0008408">
    <property type="term" value="F:3'-5' exonuclease activity"/>
    <property type="evidence" value="ECO:0007669"/>
    <property type="project" value="InterPro"/>
</dbReference>
<dbReference type="Pfam" id="PF16473">
    <property type="entry name" value="Rv2179c-like"/>
    <property type="match status" value="1"/>
</dbReference>
<feature type="binding site" evidence="1">
    <location>
        <position position="6"/>
    </location>
    <ligand>
        <name>Mg(2+)</name>
        <dbReference type="ChEBI" id="CHEBI:18420"/>
        <note>catalytic</note>
    </ligand>
</feature>
<dbReference type="Proteomes" id="UP001224412">
    <property type="component" value="Unassembled WGS sequence"/>
</dbReference>
<keyword evidence="1" id="KW-0479">Metal-binding</keyword>
<evidence type="ECO:0000259" key="2">
    <source>
        <dbReference type="Pfam" id="PF16473"/>
    </source>
</evidence>